<dbReference type="EMBL" id="ML179274">
    <property type="protein sequence ID" value="THU92582.1"/>
    <property type="molecule type" value="Genomic_DNA"/>
</dbReference>
<reference evidence="2 3" key="1">
    <citation type="journal article" date="2019" name="Nat. Ecol. Evol.">
        <title>Megaphylogeny resolves global patterns of mushroom evolution.</title>
        <authorList>
            <person name="Varga T."/>
            <person name="Krizsan K."/>
            <person name="Foldi C."/>
            <person name="Dima B."/>
            <person name="Sanchez-Garcia M."/>
            <person name="Sanchez-Ramirez S."/>
            <person name="Szollosi G.J."/>
            <person name="Szarkandi J.G."/>
            <person name="Papp V."/>
            <person name="Albert L."/>
            <person name="Andreopoulos W."/>
            <person name="Angelini C."/>
            <person name="Antonin V."/>
            <person name="Barry K.W."/>
            <person name="Bougher N.L."/>
            <person name="Buchanan P."/>
            <person name="Buyck B."/>
            <person name="Bense V."/>
            <person name="Catcheside P."/>
            <person name="Chovatia M."/>
            <person name="Cooper J."/>
            <person name="Damon W."/>
            <person name="Desjardin D."/>
            <person name="Finy P."/>
            <person name="Geml J."/>
            <person name="Haridas S."/>
            <person name="Hughes K."/>
            <person name="Justo A."/>
            <person name="Karasinski D."/>
            <person name="Kautmanova I."/>
            <person name="Kiss B."/>
            <person name="Kocsube S."/>
            <person name="Kotiranta H."/>
            <person name="LaButti K.M."/>
            <person name="Lechner B.E."/>
            <person name="Liimatainen K."/>
            <person name="Lipzen A."/>
            <person name="Lukacs Z."/>
            <person name="Mihaltcheva S."/>
            <person name="Morgado L.N."/>
            <person name="Niskanen T."/>
            <person name="Noordeloos M.E."/>
            <person name="Ohm R.A."/>
            <person name="Ortiz-Santana B."/>
            <person name="Ovrebo C."/>
            <person name="Racz N."/>
            <person name="Riley R."/>
            <person name="Savchenko A."/>
            <person name="Shiryaev A."/>
            <person name="Soop K."/>
            <person name="Spirin V."/>
            <person name="Szebenyi C."/>
            <person name="Tomsovsky M."/>
            <person name="Tulloss R.E."/>
            <person name="Uehling J."/>
            <person name="Grigoriev I.V."/>
            <person name="Vagvolgyi C."/>
            <person name="Papp T."/>
            <person name="Martin F.M."/>
            <person name="Miettinen O."/>
            <person name="Hibbett D.S."/>
            <person name="Nagy L.G."/>
        </authorList>
    </citation>
    <scope>NUCLEOTIDE SEQUENCE [LARGE SCALE GENOMIC DNA]</scope>
    <source>
        <strain evidence="2 3">CBS 962.96</strain>
    </source>
</reference>
<evidence type="ECO:0000313" key="3">
    <source>
        <dbReference type="Proteomes" id="UP000297245"/>
    </source>
</evidence>
<organism evidence="2 3">
    <name type="scientific">Dendrothele bispora (strain CBS 962.96)</name>
    <dbReference type="NCBI Taxonomy" id="1314807"/>
    <lineage>
        <taxon>Eukaryota</taxon>
        <taxon>Fungi</taxon>
        <taxon>Dikarya</taxon>
        <taxon>Basidiomycota</taxon>
        <taxon>Agaricomycotina</taxon>
        <taxon>Agaricomycetes</taxon>
        <taxon>Agaricomycetidae</taxon>
        <taxon>Agaricales</taxon>
        <taxon>Agaricales incertae sedis</taxon>
        <taxon>Dendrothele</taxon>
    </lineage>
</organism>
<keyword evidence="3" id="KW-1185">Reference proteome</keyword>
<sequence>MWTFCTLAFTGGHCWCPLRSLRYTIIKYLHFTSAIVFHPCDLARSMILVFGHKSGMPPSIAACSSIDKWGVEISSGVSETVLVFVSPLVPSGNVTVFSSTFMILNTFALPQSIFTKHKGCYVGDRSAQFSFNDYWTFTRTMFWFHRVLLAHTCWNHVLDIHALLEVLKVDGILLFNKPQYKIITKIIPNAETTDLPPRDIQSSRLARQRNRLYKMLRITNHHQHNTKDSKTIIPPLLTQQLYQSRTHHYTFICVAIVSPSLHPRQNLSKSSKNLDRNLRQASMFFHTFEGIMYKLSEVNDYGPKRSVEKSACTTTFKIEDTSSSGQRPGEERGTLLGQRFNTNEACDRASVTIIGDPVEVVTEAENWRARLDNPQDQFLRPSPAKGKVNNKSLSHSREPSSWCSIMPSQQLVPEARRAEDDSKAKLANEFGGN</sequence>
<evidence type="ECO:0000256" key="1">
    <source>
        <dbReference type="SAM" id="MobiDB-lite"/>
    </source>
</evidence>
<dbReference type="Proteomes" id="UP000297245">
    <property type="component" value="Unassembled WGS sequence"/>
</dbReference>
<proteinExistence type="predicted"/>
<protein>
    <submittedName>
        <fullName evidence="2">Uncharacterized protein</fullName>
    </submittedName>
</protein>
<feature type="compositionally biased region" description="Basic and acidic residues" evidence="1">
    <location>
        <begin position="414"/>
        <end position="426"/>
    </location>
</feature>
<feature type="region of interest" description="Disordered" evidence="1">
    <location>
        <begin position="372"/>
        <end position="433"/>
    </location>
</feature>
<feature type="compositionally biased region" description="Polar residues" evidence="1">
    <location>
        <begin position="389"/>
        <end position="411"/>
    </location>
</feature>
<evidence type="ECO:0000313" key="2">
    <source>
        <dbReference type="EMBL" id="THU92582.1"/>
    </source>
</evidence>
<dbReference type="AlphaFoldDB" id="A0A4S8LSW6"/>
<accession>A0A4S8LSW6</accession>
<name>A0A4S8LSW6_DENBC</name>
<gene>
    <name evidence="2" type="ORF">K435DRAFT_800355</name>
</gene>